<dbReference type="EMBL" id="CAJJDM010000110">
    <property type="protein sequence ID" value="CAD8098502.1"/>
    <property type="molecule type" value="Genomic_DNA"/>
</dbReference>
<comment type="caution">
    <text evidence="2">The sequence shown here is derived from an EMBL/GenBank/DDBJ whole genome shotgun (WGS) entry which is preliminary data.</text>
</comment>
<sequence>MKQQQISTPSTQFGLRHSLQIQSSPNIKLYQQSTYHSPYQSPLLQQQSLSQQRQQIQQNNLVNINRSLFNDNQNKKCKQQQIVDLNNIEEPWRQKVFELQRKIQQLEQQQQNQECEQDESELSQVYSQIQQLVNTIKILQEEIQNLQEKLNIKQNIIDGYDKQLIGKDKELDDQNHYIQELHNQLEEQTLKMDDKQKLLLQEINSWKKKFIEQNKGLHEIQEEQIKIQTQIDNLKNIKLILNKQSEQT</sequence>
<name>A0A8S1P652_PARPR</name>
<dbReference type="Proteomes" id="UP000688137">
    <property type="component" value="Unassembled WGS sequence"/>
</dbReference>
<gene>
    <name evidence="2" type="ORF">PPRIM_AZ9-3.1.T1070073</name>
</gene>
<evidence type="ECO:0000313" key="2">
    <source>
        <dbReference type="EMBL" id="CAD8098502.1"/>
    </source>
</evidence>
<accession>A0A8S1P652</accession>
<evidence type="ECO:0000313" key="3">
    <source>
        <dbReference type="Proteomes" id="UP000688137"/>
    </source>
</evidence>
<feature type="coiled-coil region" evidence="1">
    <location>
        <begin position="96"/>
        <end position="237"/>
    </location>
</feature>
<proteinExistence type="predicted"/>
<reference evidence="2" key="1">
    <citation type="submission" date="2021-01" db="EMBL/GenBank/DDBJ databases">
        <authorList>
            <consortium name="Genoscope - CEA"/>
            <person name="William W."/>
        </authorList>
    </citation>
    <scope>NUCLEOTIDE SEQUENCE</scope>
</reference>
<organism evidence="2 3">
    <name type="scientific">Paramecium primaurelia</name>
    <dbReference type="NCBI Taxonomy" id="5886"/>
    <lineage>
        <taxon>Eukaryota</taxon>
        <taxon>Sar</taxon>
        <taxon>Alveolata</taxon>
        <taxon>Ciliophora</taxon>
        <taxon>Intramacronucleata</taxon>
        <taxon>Oligohymenophorea</taxon>
        <taxon>Peniculida</taxon>
        <taxon>Parameciidae</taxon>
        <taxon>Paramecium</taxon>
    </lineage>
</organism>
<protein>
    <submittedName>
        <fullName evidence="2">Uncharacterized protein</fullName>
    </submittedName>
</protein>
<dbReference type="OMA" id="HKIQDEQ"/>
<keyword evidence="3" id="KW-1185">Reference proteome</keyword>
<keyword evidence="1" id="KW-0175">Coiled coil</keyword>
<evidence type="ECO:0000256" key="1">
    <source>
        <dbReference type="SAM" id="Coils"/>
    </source>
</evidence>
<dbReference type="AlphaFoldDB" id="A0A8S1P652"/>